<dbReference type="Proteomes" id="UP000102282">
    <property type="component" value="Genome"/>
</dbReference>
<protein>
    <recommendedName>
        <fullName evidence="8">Myristylated membrane protein</fullName>
    </recommendedName>
</protein>
<evidence type="ECO:0000313" key="6">
    <source>
        <dbReference type="EMBL" id="AAV91076.1"/>
    </source>
</evidence>
<keyword evidence="4 5" id="KW-0472">Membrane</keyword>
<feature type="transmembrane region" description="Helical" evidence="5">
    <location>
        <begin position="219"/>
        <end position="237"/>
    </location>
</feature>
<name>Q5GAG7_9VIRU</name>
<keyword evidence="3 5" id="KW-1133">Transmembrane helix</keyword>
<comment type="subcellular location">
    <subcellularLocation>
        <location evidence="1">Membrane</location>
    </subcellularLocation>
</comment>
<gene>
    <name evidence="6" type="ORF">GIV49</name>
</gene>
<evidence type="ECO:0000313" key="7">
    <source>
        <dbReference type="Proteomes" id="UP000102282"/>
    </source>
</evidence>
<feature type="transmembrane region" description="Helical" evidence="5">
    <location>
        <begin position="191"/>
        <end position="212"/>
    </location>
</feature>
<dbReference type="InterPro" id="IPR003472">
    <property type="entry name" value="Virion_mem_poxvirus_L1"/>
</dbReference>
<evidence type="ECO:0000256" key="1">
    <source>
        <dbReference type="ARBA" id="ARBA00004370"/>
    </source>
</evidence>
<evidence type="ECO:0000256" key="3">
    <source>
        <dbReference type="ARBA" id="ARBA00022989"/>
    </source>
</evidence>
<organism evidence="6 7">
    <name type="scientific">Grouper iridovirus</name>
    <dbReference type="NCBI Taxonomy" id="127569"/>
    <lineage>
        <taxon>Viruses</taxon>
        <taxon>Varidnaviria</taxon>
        <taxon>Bamfordvirae</taxon>
        <taxon>Nucleocytoviricota</taxon>
        <taxon>Megaviricetes</taxon>
        <taxon>Pimascovirales</taxon>
        <taxon>Pimascovirales incertae sedis</taxon>
        <taxon>Iridoviridae</taxon>
        <taxon>Alphairidovirinae</taxon>
        <taxon>Ranavirus</taxon>
        <taxon>Ranavirus epinephelus1</taxon>
        <taxon>Singapore grouper iridovirus</taxon>
    </lineage>
</organism>
<reference evidence="6 7" key="1">
    <citation type="journal article" date="2005" name="J. Virol.">
        <title>Complete genome sequence of the grouper iridovirus and comparison of genomic organization with those of other iridoviruses.</title>
        <authorList>
            <person name="Tsai C.T."/>
            <person name="Ting J.W."/>
            <person name="Wu M.H."/>
            <person name="Wu M.F."/>
            <person name="Guo I.C."/>
            <person name="Chang C.Y."/>
        </authorList>
    </citation>
    <scope>NUCLEOTIDE SEQUENCE [LARGE SCALE GENOMIC DNA]</scope>
</reference>
<dbReference type="GO" id="GO:0016020">
    <property type="term" value="C:membrane"/>
    <property type="evidence" value="ECO:0007669"/>
    <property type="project" value="UniProtKB-SubCell"/>
</dbReference>
<evidence type="ECO:0000256" key="5">
    <source>
        <dbReference type="SAM" id="Phobius"/>
    </source>
</evidence>
<proteinExistence type="predicted"/>
<dbReference type="Pfam" id="PF02442">
    <property type="entry name" value="L1R_F9L"/>
    <property type="match status" value="1"/>
</dbReference>
<dbReference type="EMBL" id="AY666015">
    <property type="protein sequence ID" value="AAV91076.1"/>
    <property type="molecule type" value="Genomic_DNA"/>
</dbReference>
<accession>Q5GAG7</accession>
<evidence type="ECO:0008006" key="8">
    <source>
        <dbReference type="Google" id="ProtNLM"/>
    </source>
</evidence>
<sequence length="506" mass="53963">MGAAQSVNGVKIVTNAYAEIMTDLAVDQDITADQTQVFSIDNVSGDVYVEGTVMTEKLVINLASLMKAITNQSSQDELIDNIAQQAQAAVSGLNFAQFAFVTNNIDRLITACVKLSVDMRVSCTAKVEMTQSFSVSSVMGDVRVKDVRMEEFSDVISTCALNAAINNAQLSDIVSQIKQRGDATATGLNPMALLAAVVLAIVGLPLGAGFLAGRRVVGPLIMVAGMVGGGALAMGYVPEPIKLTGFAPEPDLTAVVPVAVENGLTLKAAISKLTGDSQYGAVYWQNYKVTGTTAVKLNQTVSYYAPPNFDPVTWTASDPAQKQPSFRVFPTLFQGQGLPKISYRLAYGTVALTQGPERGDVYLDSTTGNYYVLKDGWKLNGTIPGAIKDRPEAWGIVDPNETTALTGSERYTWVDPYTRVQGTLWYKPKDSHEWVKERQDPVPINVPLTETPSDFNVWVYKDATAKKIVGWVSAGAGAAGAGLTASAYFIPSTAIEAKAEVGEAAK</sequence>
<evidence type="ECO:0000256" key="4">
    <source>
        <dbReference type="ARBA" id="ARBA00023136"/>
    </source>
</evidence>
<evidence type="ECO:0000256" key="2">
    <source>
        <dbReference type="ARBA" id="ARBA00022692"/>
    </source>
</evidence>
<keyword evidence="2 5" id="KW-0812">Transmembrane</keyword>